<evidence type="ECO:0000313" key="1">
    <source>
        <dbReference type="EMBL" id="PSR31028.1"/>
    </source>
</evidence>
<proteinExistence type="predicted"/>
<comment type="caution">
    <text evidence="1">The sequence shown here is derived from an EMBL/GenBank/DDBJ whole genome shotgun (WGS) entry which is preliminary data.</text>
</comment>
<organism evidence="1 2">
    <name type="scientific">Sulfobacillus benefaciens</name>
    <dbReference type="NCBI Taxonomy" id="453960"/>
    <lineage>
        <taxon>Bacteria</taxon>
        <taxon>Bacillati</taxon>
        <taxon>Bacillota</taxon>
        <taxon>Clostridia</taxon>
        <taxon>Eubacteriales</taxon>
        <taxon>Clostridiales Family XVII. Incertae Sedis</taxon>
        <taxon>Sulfobacillus</taxon>
    </lineage>
</organism>
<evidence type="ECO:0000313" key="2">
    <source>
        <dbReference type="Proteomes" id="UP000242699"/>
    </source>
</evidence>
<dbReference type="Proteomes" id="UP000242699">
    <property type="component" value="Unassembled WGS sequence"/>
</dbReference>
<name>A0A2T2X9A0_9FIRM</name>
<dbReference type="AlphaFoldDB" id="A0A2T2X9A0"/>
<accession>A0A2T2X9A0</accession>
<reference evidence="1 2" key="1">
    <citation type="journal article" date="2014" name="BMC Genomics">
        <title>Comparison of environmental and isolate Sulfobacillus genomes reveals diverse carbon, sulfur, nitrogen, and hydrogen metabolisms.</title>
        <authorList>
            <person name="Justice N.B."/>
            <person name="Norman A."/>
            <person name="Brown C.T."/>
            <person name="Singh A."/>
            <person name="Thomas B.C."/>
            <person name="Banfield J.F."/>
        </authorList>
    </citation>
    <scope>NUCLEOTIDE SEQUENCE [LARGE SCALE GENOMIC DNA]</scope>
    <source>
        <strain evidence="1">AMDSBA1</strain>
    </source>
</reference>
<dbReference type="EMBL" id="PXYT01000005">
    <property type="protein sequence ID" value="PSR31028.1"/>
    <property type="molecule type" value="Genomic_DNA"/>
</dbReference>
<gene>
    <name evidence="1" type="ORF">C7B43_04045</name>
</gene>
<protein>
    <submittedName>
        <fullName evidence="1">Uncharacterized protein</fullName>
    </submittedName>
</protein>
<sequence length="108" mass="12267">MLPILNYITGHDAPAVLRQTSELEKWENIPDGWLCSVVQRNRGWNVGFSQCAQHTNLLGILVCPKLTAVLRFVKKVLNQASSAVIFPGRSCSMKTEQTHRERNDWYAI</sequence>